<organism evidence="3 4">
    <name type="scientific">Cystoisospora suis</name>
    <dbReference type="NCBI Taxonomy" id="483139"/>
    <lineage>
        <taxon>Eukaryota</taxon>
        <taxon>Sar</taxon>
        <taxon>Alveolata</taxon>
        <taxon>Apicomplexa</taxon>
        <taxon>Conoidasida</taxon>
        <taxon>Coccidia</taxon>
        <taxon>Eucoccidiorida</taxon>
        <taxon>Eimeriorina</taxon>
        <taxon>Sarcocystidae</taxon>
        <taxon>Cystoisospora</taxon>
    </lineage>
</organism>
<evidence type="ECO:0000313" key="4">
    <source>
        <dbReference type="Proteomes" id="UP000221165"/>
    </source>
</evidence>
<dbReference type="RefSeq" id="XP_067926219.1">
    <property type="nucleotide sequence ID" value="XM_068061804.1"/>
</dbReference>
<name>A0A2C6LCC8_9APIC</name>
<evidence type="ECO:0000313" key="3">
    <source>
        <dbReference type="EMBL" id="PHJ24546.1"/>
    </source>
</evidence>
<feature type="domain" description="DUF2423" evidence="2">
    <location>
        <begin position="1"/>
        <end position="38"/>
    </location>
</feature>
<evidence type="ECO:0000256" key="1">
    <source>
        <dbReference type="SAM" id="MobiDB-lite"/>
    </source>
</evidence>
<dbReference type="AlphaFoldDB" id="A0A2C6LCC8"/>
<feature type="compositionally biased region" description="Acidic residues" evidence="1">
    <location>
        <begin position="143"/>
        <end position="163"/>
    </location>
</feature>
<feature type="region of interest" description="Disordered" evidence="1">
    <location>
        <begin position="224"/>
        <end position="244"/>
    </location>
</feature>
<dbReference type="Pfam" id="PF10338">
    <property type="entry name" value="YBL028C_N"/>
    <property type="match status" value="1"/>
</dbReference>
<gene>
    <name evidence="3" type="ORF">CSUI_001599</name>
</gene>
<dbReference type="EMBL" id="MIGC01000644">
    <property type="protein sequence ID" value="PHJ24546.1"/>
    <property type="molecule type" value="Genomic_DNA"/>
</dbReference>
<proteinExistence type="predicted"/>
<dbReference type="OrthoDB" id="439961at2759"/>
<dbReference type="Proteomes" id="UP000221165">
    <property type="component" value="Unassembled WGS sequence"/>
</dbReference>
<dbReference type="GeneID" id="94425015"/>
<sequence length="244" mass="28277">MAKGLRAKCKRRYRAVKRQHVQQTVEKSRLQEIHSKLQLLQQGDDLTHLGIRPPNAFLHPDSPDAVFPQKLPGPPPLDFRCEKLGLLAGLASTHNRRKYTREEEENFMEQYSQLPGKTEDARTYELRKKLIEKKKRSQKEGEDSTMLEEEEEEGEEENEDLENTPESHMIECTDTSGNLDIEGGAERLGSSSMFMTPEMREMMDRRRKEESAKLPVKVNLLKKKKIDGETTRMRKKTGKGKRKK</sequence>
<dbReference type="VEuPathDB" id="ToxoDB:CSUI_001599"/>
<accession>A0A2C6LCC8</accession>
<keyword evidence="4" id="KW-1185">Reference proteome</keyword>
<dbReference type="InterPro" id="IPR019434">
    <property type="entry name" value="DUF2423"/>
</dbReference>
<feature type="region of interest" description="Disordered" evidence="1">
    <location>
        <begin position="133"/>
        <end position="196"/>
    </location>
</feature>
<feature type="compositionally biased region" description="Basic residues" evidence="1">
    <location>
        <begin position="233"/>
        <end position="244"/>
    </location>
</feature>
<protein>
    <recommendedName>
        <fullName evidence="2">DUF2423 domain-containing protein</fullName>
    </recommendedName>
</protein>
<comment type="caution">
    <text evidence="3">The sequence shown here is derived from an EMBL/GenBank/DDBJ whole genome shotgun (WGS) entry which is preliminary data.</text>
</comment>
<reference evidence="3 4" key="1">
    <citation type="journal article" date="2017" name="Int. J. Parasitol.">
        <title>The genome of the protozoan parasite Cystoisospora suis and a reverse vaccinology approach to identify vaccine candidates.</title>
        <authorList>
            <person name="Palmieri N."/>
            <person name="Shrestha A."/>
            <person name="Ruttkowski B."/>
            <person name="Beck T."/>
            <person name="Vogl C."/>
            <person name="Tomley F."/>
            <person name="Blake D.P."/>
            <person name="Joachim A."/>
        </authorList>
    </citation>
    <scope>NUCLEOTIDE SEQUENCE [LARGE SCALE GENOMIC DNA]</scope>
    <source>
        <strain evidence="3 4">Wien I</strain>
    </source>
</reference>
<evidence type="ECO:0000259" key="2">
    <source>
        <dbReference type="Pfam" id="PF10338"/>
    </source>
</evidence>